<reference evidence="3" key="1">
    <citation type="journal article" date="2017" name="Genome Biol.">
        <title>Comparative genomics reveals high biological diversity and specific adaptations in the industrially and medically important fungal genus Aspergillus.</title>
        <authorList>
            <person name="de Vries R.P."/>
            <person name="Riley R."/>
            <person name="Wiebenga A."/>
            <person name="Aguilar-Osorio G."/>
            <person name="Amillis S."/>
            <person name="Uchima C.A."/>
            <person name="Anderluh G."/>
            <person name="Asadollahi M."/>
            <person name="Askin M."/>
            <person name="Barry K."/>
            <person name="Battaglia E."/>
            <person name="Bayram O."/>
            <person name="Benocci T."/>
            <person name="Braus-Stromeyer S.A."/>
            <person name="Caldana C."/>
            <person name="Canovas D."/>
            <person name="Cerqueira G.C."/>
            <person name="Chen F."/>
            <person name="Chen W."/>
            <person name="Choi C."/>
            <person name="Clum A."/>
            <person name="Dos Santos R.A."/>
            <person name="Damasio A.R."/>
            <person name="Diallinas G."/>
            <person name="Emri T."/>
            <person name="Fekete E."/>
            <person name="Flipphi M."/>
            <person name="Freyberg S."/>
            <person name="Gallo A."/>
            <person name="Gournas C."/>
            <person name="Habgood R."/>
            <person name="Hainaut M."/>
            <person name="Harispe M.L."/>
            <person name="Henrissat B."/>
            <person name="Hilden K.S."/>
            <person name="Hope R."/>
            <person name="Hossain A."/>
            <person name="Karabika E."/>
            <person name="Karaffa L."/>
            <person name="Karanyi Z."/>
            <person name="Krasevec N."/>
            <person name="Kuo A."/>
            <person name="Kusch H."/>
            <person name="LaButti K."/>
            <person name="Lagendijk E.L."/>
            <person name="Lapidus A."/>
            <person name="Levasseur A."/>
            <person name="Lindquist E."/>
            <person name="Lipzen A."/>
            <person name="Logrieco A.F."/>
            <person name="MacCabe A."/>
            <person name="Maekelae M.R."/>
            <person name="Malavazi I."/>
            <person name="Melin P."/>
            <person name="Meyer V."/>
            <person name="Mielnichuk N."/>
            <person name="Miskei M."/>
            <person name="Molnar A.P."/>
            <person name="Mule G."/>
            <person name="Ngan C.Y."/>
            <person name="Orejas M."/>
            <person name="Orosz E."/>
            <person name="Ouedraogo J.P."/>
            <person name="Overkamp K.M."/>
            <person name="Park H.-S."/>
            <person name="Perrone G."/>
            <person name="Piumi F."/>
            <person name="Punt P.J."/>
            <person name="Ram A.F."/>
            <person name="Ramon A."/>
            <person name="Rauscher S."/>
            <person name="Record E."/>
            <person name="Riano-Pachon D.M."/>
            <person name="Robert V."/>
            <person name="Roehrig J."/>
            <person name="Ruller R."/>
            <person name="Salamov A."/>
            <person name="Salih N.S."/>
            <person name="Samson R.A."/>
            <person name="Sandor E."/>
            <person name="Sanguinetti M."/>
            <person name="Schuetze T."/>
            <person name="Sepcic K."/>
            <person name="Shelest E."/>
            <person name="Sherlock G."/>
            <person name="Sophianopoulou V."/>
            <person name="Squina F.M."/>
            <person name="Sun H."/>
            <person name="Susca A."/>
            <person name="Todd R.B."/>
            <person name="Tsang A."/>
            <person name="Unkles S.E."/>
            <person name="van de Wiele N."/>
            <person name="van Rossen-Uffink D."/>
            <person name="Oliveira J.V."/>
            <person name="Vesth T.C."/>
            <person name="Visser J."/>
            <person name="Yu J.-H."/>
            <person name="Zhou M."/>
            <person name="Andersen M.R."/>
            <person name="Archer D.B."/>
            <person name="Baker S.E."/>
            <person name="Benoit I."/>
            <person name="Brakhage A.A."/>
            <person name="Braus G.H."/>
            <person name="Fischer R."/>
            <person name="Frisvad J.C."/>
            <person name="Goldman G.H."/>
            <person name="Houbraken J."/>
            <person name="Oakley B."/>
            <person name="Pocsi I."/>
            <person name="Scazzocchio C."/>
            <person name="Seiboth B."/>
            <person name="vanKuyk P.A."/>
            <person name="Wortman J."/>
            <person name="Dyer P.S."/>
            <person name="Grigoriev I.V."/>
        </authorList>
    </citation>
    <scope>NUCLEOTIDE SEQUENCE [LARGE SCALE GENOMIC DNA]</scope>
    <source>
        <strain evidence="3">DTO 134E9</strain>
    </source>
</reference>
<accession>A0A1L9REI2</accession>
<evidence type="ECO:0000256" key="1">
    <source>
        <dbReference type="SAM" id="Phobius"/>
    </source>
</evidence>
<dbReference type="Proteomes" id="UP000184383">
    <property type="component" value="Unassembled WGS sequence"/>
</dbReference>
<keyword evidence="1" id="KW-1133">Transmembrane helix</keyword>
<gene>
    <name evidence="2" type="ORF">ASPWEDRAFT_43363</name>
</gene>
<dbReference type="EMBL" id="KV878214">
    <property type="protein sequence ID" value="OJJ33288.1"/>
    <property type="molecule type" value="Genomic_DNA"/>
</dbReference>
<feature type="transmembrane region" description="Helical" evidence="1">
    <location>
        <begin position="20"/>
        <end position="42"/>
    </location>
</feature>
<dbReference type="AlphaFoldDB" id="A0A1L9REI2"/>
<keyword evidence="3" id="KW-1185">Reference proteome</keyword>
<dbReference type="GeneID" id="63751860"/>
<keyword evidence="1" id="KW-0472">Membrane</keyword>
<organism evidence="2 3">
    <name type="scientific">Aspergillus wentii DTO 134E9</name>
    <dbReference type="NCBI Taxonomy" id="1073089"/>
    <lineage>
        <taxon>Eukaryota</taxon>
        <taxon>Fungi</taxon>
        <taxon>Dikarya</taxon>
        <taxon>Ascomycota</taxon>
        <taxon>Pezizomycotina</taxon>
        <taxon>Eurotiomycetes</taxon>
        <taxon>Eurotiomycetidae</taxon>
        <taxon>Eurotiales</taxon>
        <taxon>Aspergillaceae</taxon>
        <taxon>Aspergillus</taxon>
        <taxon>Aspergillus subgen. Cremei</taxon>
    </lineage>
</organism>
<keyword evidence="1" id="KW-0812">Transmembrane</keyword>
<evidence type="ECO:0000313" key="3">
    <source>
        <dbReference type="Proteomes" id="UP000184383"/>
    </source>
</evidence>
<proteinExistence type="predicted"/>
<name>A0A1L9REI2_ASPWE</name>
<dbReference type="VEuPathDB" id="FungiDB:ASPWEDRAFT_43363"/>
<sequence>MLGKTLVSKAGRVVQVALGTVFAIIFPPLLIVLVVVGIVTAIRYCVALSSQIPAVLYELMMWFTA</sequence>
<protein>
    <submittedName>
        <fullName evidence="2">Uncharacterized protein</fullName>
    </submittedName>
</protein>
<dbReference type="RefSeq" id="XP_040686965.1">
    <property type="nucleotide sequence ID" value="XM_040836012.1"/>
</dbReference>
<evidence type="ECO:0000313" key="2">
    <source>
        <dbReference type="EMBL" id="OJJ33288.1"/>
    </source>
</evidence>